<dbReference type="OrthoDB" id="9804207at2"/>
<evidence type="ECO:0000256" key="5">
    <source>
        <dbReference type="ARBA" id="ARBA00023002"/>
    </source>
</evidence>
<evidence type="ECO:0000256" key="4">
    <source>
        <dbReference type="ARBA" id="ARBA00022857"/>
    </source>
</evidence>
<dbReference type="Gene3D" id="3.40.109.10">
    <property type="entry name" value="NADH Oxidase"/>
    <property type="match status" value="1"/>
</dbReference>
<feature type="binding site" description="in other chain" evidence="8">
    <location>
        <begin position="133"/>
        <end position="135"/>
    </location>
    <ligand>
        <name>FMN</name>
        <dbReference type="ChEBI" id="CHEBI:58210"/>
        <note>ligand shared between dimeric partners</note>
    </ligand>
</feature>
<dbReference type="PANTHER" id="PTHR43821:SF1">
    <property type="entry name" value="NAD(P)H NITROREDUCTASE YDJA-RELATED"/>
    <property type="match status" value="1"/>
</dbReference>
<dbReference type="Proteomes" id="UP000253769">
    <property type="component" value="Unassembled WGS sequence"/>
</dbReference>
<organism evidence="10 11">
    <name type="scientific">Motiliproteus coralliicola</name>
    <dbReference type="NCBI Taxonomy" id="2283196"/>
    <lineage>
        <taxon>Bacteria</taxon>
        <taxon>Pseudomonadati</taxon>
        <taxon>Pseudomonadota</taxon>
        <taxon>Gammaproteobacteria</taxon>
        <taxon>Oceanospirillales</taxon>
        <taxon>Oceanospirillaceae</taxon>
        <taxon>Motiliproteus</taxon>
    </lineage>
</organism>
<dbReference type="InterPro" id="IPR052530">
    <property type="entry name" value="NAD(P)H_nitroreductase"/>
</dbReference>
<reference evidence="10 11" key="1">
    <citation type="submission" date="2018-07" db="EMBL/GenBank/DDBJ databases">
        <title>Motiliproteus coralliicola sp. nov., a bacterium isolated from Coral.</title>
        <authorList>
            <person name="Wang G."/>
        </authorList>
    </citation>
    <scope>NUCLEOTIDE SEQUENCE [LARGE SCALE GENOMIC DNA]</scope>
    <source>
        <strain evidence="10 11">C34</strain>
    </source>
</reference>
<dbReference type="PANTHER" id="PTHR43821">
    <property type="entry name" value="NAD(P)H NITROREDUCTASE YDJA-RELATED"/>
    <property type="match status" value="1"/>
</dbReference>
<feature type="binding site" description="in other chain" evidence="8">
    <location>
        <begin position="10"/>
        <end position="12"/>
    </location>
    <ligand>
        <name>FMN</name>
        <dbReference type="ChEBI" id="CHEBI:58210"/>
        <note>ligand shared between dimeric partners</note>
    </ligand>
</feature>
<keyword evidence="4 7" id="KW-0521">NADP</keyword>
<evidence type="ECO:0000256" key="8">
    <source>
        <dbReference type="PIRSR" id="PIRSR000232-1"/>
    </source>
</evidence>
<gene>
    <name evidence="10" type="ORF">DV711_09715</name>
</gene>
<evidence type="ECO:0000259" key="9">
    <source>
        <dbReference type="Pfam" id="PF00881"/>
    </source>
</evidence>
<evidence type="ECO:0000313" key="11">
    <source>
        <dbReference type="Proteomes" id="UP000253769"/>
    </source>
</evidence>
<keyword evidence="11" id="KW-1185">Reference proteome</keyword>
<feature type="binding site" evidence="8">
    <location>
        <position position="39"/>
    </location>
    <ligand>
        <name>FMN</name>
        <dbReference type="ChEBI" id="CHEBI:58210"/>
        <note>ligand shared between dimeric partners</note>
    </ligand>
</feature>
<feature type="domain" description="Nitroreductase" evidence="9">
    <location>
        <begin position="16"/>
        <end position="163"/>
    </location>
</feature>
<evidence type="ECO:0000256" key="7">
    <source>
        <dbReference type="PIRNR" id="PIRNR000232"/>
    </source>
</evidence>
<dbReference type="InterPro" id="IPR000415">
    <property type="entry name" value="Nitroreductase-like"/>
</dbReference>
<keyword evidence="3 7" id="KW-0288">FMN</keyword>
<sequence>MDALELLHNRVSSPMLGDQPPTEEQLQNMFQAAVRAPDHGALRPWRFLTVAGNDRAKLGELFLAAGLADEPEMSEAKQNKLRNMPLRAPMLVVAIAKIQPHPKVPEVEQQIAAGAATQNLLLAAFAQGVGGMWRTGDMAYNTQVMEGLGLAEDEQIIGFVYLGSQPEKMKTLCPLDPADYVQGWPGA</sequence>
<dbReference type="PIRSF" id="PIRSF000232">
    <property type="entry name" value="YdjA"/>
    <property type="match status" value="1"/>
</dbReference>
<keyword evidence="2 7" id="KW-0285">Flavoprotein</keyword>
<comment type="similarity">
    <text evidence="1 7">Belongs to the nitroreductase family.</text>
</comment>
<protein>
    <recommendedName>
        <fullName evidence="7">Putative NAD(P)H nitroreductase</fullName>
        <ecNumber evidence="7">1.-.-.-</ecNumber>
    </recommendedName>
</protein>
<accession>A0A369WQE3</accession>
<dbReference type="EC" id="1.-.-.-" evidence="7"/>
<evidence type="ECO:0000256" key="3">
    <source>
        <dbReference type="ARBA" id="ARBA00022643"/>
    </source>
</evidence>
<dbReference type="EMBL" id="QQOH01000002">
    <property type="protein sequence ID" value="RDE22834.1"/>
    <property type="molecule type" value="Genomic_DNA"/>
</dbReference>
<proteinExistence type="inferred from homology"/>
<dbReference type="InterPro" id="IPR029479">
    <property type="entry name" value="Nitroreductase"/>
</dbReference>
<feature type="binding site" evidence="8">
    <location>
        <position position="35"/>
    </location>
    <ligand>
        <name>FMN</name>
        <dbReference type="ChEBI" id="CHEBI:58210"/>
        <note>ligand shared between dimeric partners</note>
    </ligand>
</feature>
<dbReference type="SUPFAM" id="SSF55469">
    <property type="entry name" value="FMN-dependent nitroreductase-like"/>
    <property type="match status" value="1"/>
</dbReference>
<dbReference type="CDD" id="cd02135">
    <property type="entry name" value="YdjA-like"/>
    <property type="match status" value="1"/>
</dbReference>
<dbReference type="InterPro" id="IPR026021">
    <property type="entry name" value="YdjA-like"/>
</dbReference>
<keyword evidence="5 7" id="KW-0560">Oxidoreductase</keyword>
<comment type="cofactor">
    <cofactor evidence="8">
        <name>FMN</name>
        <dbReference type="ChEBI" id="CHEBI:58210"/>
    </cofactor>
    <text evidence="8">Binds 1 FMN per subunit.</text>
</comment>
<dbReference type="GO" id="GO:0016491">
    <property type="term" value="F:oxidoreductase activity"/>
    <property type="evidence" value="ECO:0007669"/>
    <property type="project" value="UniProtKB-UniRule"/>
</dbReference>
<keyword evidence="6 7" id="KW-0520">NAD</keyword>
<evidence type="ECO:0000256" key="2">
    <source>
        <dbReference type="ARBA" id="ARBA00022630"/>
    </source>
</evidence>
<dbReference type="RefSeq" id="WP_114695467.1">
    <property type="nucleotide sequence ID" value="NZ_QQOH01000002.1"/>
</dbReference>
<evidence type="ECO:0000313" key="10">
    <source>
        <dbReference type="EMBL" id="RDE22834.1"/>
    </source>
</evidence>
<dbReference type="AlphaFoldDB" id="A0A369WQE3"/>
<evidence type="ECO:0000256" key="6">
    <source>
        <dbReference type="ARBA" id="ARBA00023027"/>
    </source>
</evidence>
<comment type="caution">
    <text evidence="10">The sequence shown here is derived from an EMBL/GenBank/DDBJ whole genome shotgun (WGS) entry which is preliminary data.</text>
</comment>
<name>A0A369WQE3_9GAMM</name>
<evidence type="ECO:0000256" key="1">
    <source>
        <dbReference type="ARBA" id="ARBA00007118"/>
    </source>
</evidence>
<dbReference type="Pfam" id="PF00881">
    <property type="entry name" value="Nitroreductase"/>
    <property type="match status" value="1"/>
</dbReference>